<comment type="caution">
    <text evidence="2">The sequence shown here is derived from an EMBL/GenBank/DDBJ whole genome shotgun (WGS) entry which is preliminary data.</text>
</comment>
<evidence type="ECO:0000313" key="2">
    <source>
        <dbReference type="EMBL" id="KRN02289.1"/>
    </source>
</evidence>
<accession>A0A0R2DE79</accession>
<reference evidence="2 3" key="1">
    <citation type="journal article" date="2015" name="Genome Announc.">
        <title>Expanding the biotechnology potential of lactobacilli through comparative genomics of 213 strains and associated genera.</title>
        <authorList>
            <person name="Sun Z."/>
            <person name="Harris H.M."/>
            <person name="McCann A."/>
            <person name="Guo C."/>
            <person name="Argimon S."/>
            <person name="Zhang W."/>
            <person name="Yang X."/>
            <person name="Jeffery I.B."/>
            <person name="Cooney J.C."/>
            <person name="Kagawa T.F."/>
            <person name="Liu W."/>
            <person name="Song Y."/>
            <person name="Salvetti E."/>
            <person name="Wrobel A."/>
            <person name="Rasinkangas P."/>
            <person name="Parkhill J."/>
            <person name="Rea M.C."/>
            <person name="O'Sullivan O."/>
            <person name="Ritari J."/>
            <person name="Douillard F.P."/>
            <person name="Paul Ross R."/>
            <person name="Yang R."/>
            <person name="Briner A.E."/>
            <person name="Felis G.E."/>
            <person name="de Vos W.M."/>
            <person name="Barrangou R."/>
            <person name="Klaenhammer T.R."/>
            <person name="Caufield P.W."/>
            <person name="Cui Y."/>
            <person name="Zhang H."/>
            <person name="O'Toole P.W."/>
        </authorList>
    </citation>
    <scope>NUCLEOTIDE SEQUENCE [LARGE SCALE GENOMIC DNA]</scope>
    <source>
        <strain evidence="2 3">DSM 21775</strain>
    </source>
</reference>
<organism evidence="2 3">
    <name type="scientific">Levilactobacillus senmaizukei DSM 21775 = NBRC 103853</name>
    <dbReference type="NCBI Taxonomy" id="1423803"/>
    <lineage>
        <taxon>Bacteria</taxon>
        <taxon>Bacillati</taxon>
        <taxon>Bacillota</taxon>
        <taxon>Bacilli</taxon>
        <taxon>Lactobacillales</taxon>
        <taxon>Lactobacillaceae</taxon>
        <taxon>Levilactobacillus</taxon>
    </lineage>
</organism>
<dbReference type="RefSeq" id="WP_061776313.1">
    <property type="nucleotide sequence ID" value="NZ_AYZH01000008.1"/>
</dbReference>
<dbReference type="OrthoDB" id="2293239at2"/>
<dbReference type="STRING" id="1423803.FD13_GL001965"/>
<gene>
    <name evidence="2" type="ORF">FD13_GL001965</name>
</gene>
<dbReference type="AlphaFoldDB" id="A0A0R2DE79"/>
<evidence type="ECO:0000313" key="3">
    <source>
        <dbReference type="Proteomes" id="UP000051589"/>
    </source>
</evidence>
<proteinExistence type="predicted"/>
<feature type="signal peptide" evidence="1">
    <location>
        <begin position="1"/>
        <end position="22"/>
    </location>
</feature>
<keyword evidence="1" id="KW-0732">Signal</keyword>
<dbReference type="Proteomes" id="UP000051589">
    <property type="component" value="Unassembled WGS sequence"/>
</dbReference>
<dbReference type="PATRIC" id="fig|1423803.3.peg.2025"/>
<protein>
    <submittedName>
        <fullName evidence="2">Uncharacterized protein</fullName>
    </submittedName>
</protein>
<sequence>MKIKRVVILVLVAMMVFTTGQAIVNPATANAAGRTIRQFPKALRGTWYTYNQHHLYRLKIAATVITDNDGRTIHLHSRKLSSYPKPGTKATHPTWVTGLNFTNQKEKWTQVYGWYQTAGAGDLYRVAHYKIHGKKTPVLQVASGAGIWTDVHGFHSKSLARHYTHKHFRGERYRN</sequence>
<feature type="chain" id="PRO_5006416068" evidence="1">
    <location>
        <begin position="23"/>
        <end position="175"/>
    </location>
</feature>
<evidence type="ECO:0000256" key="1">
    <source>
        <dbReference type="SAM" id="SignalP"/>
    </source>
</evidence>
<keyword evidence="3" id="KW-1185">Reference proteome</keyword>
<name>A0A0R2DE79_9LACO</name>
<dbReference type="EMBL" id="AYZH01000008">
    <property type="protein sequence ID" value="KRN02289.1"/>
    <property type="molecule type" value="Genomic_DNA"/>
</dbReference>